<reference evidence="1 2" key="1">
    <citation type="submission" date="2024-02" db="EMBL/GenBank/DDBJ databases">
        <title>de novo genome assembly of Solanum bulbocastanum strain 11H21.</title>
        <authorList>
            <person name="Hosaka A.J."/>
        </authorList>
    </citation>
    <scope>NUCLEOTIDE SEQUENCE [LARGE SCALE GENOMIC DNA]</scope>
    <source>
        <tissue evidence="1">Young leaves</tissue>
    </source>
</reference>
<protein>
    <submittedName>
        <fullName evidence="1">Uncharacterized protein</fullName>
    </submittedName>
</protein>
<sequence length="90" mass="9676">MHAFSFGSEFVCSWDADSDWLSCSPSFEPLTTDENSSNLNDDAPPGSIVAPKASTLGLFARTTYVPSPAFIMLPLFLGGALTEWMGALLR</sequence>
<organism evidence="1 2">
    <name type="scientific">Solanum bulbocastanum</name>
    <name type="common">Wild potato</name>
    <dbReference type="NCBI Taxonomy" id="147425"/>
    <lineage>
        <taxon>Eukaryota</taxon>
        <taxon>Viridiplantae</taxon>
        <taxon>Streptophyta</taxon>
        <taxon>Embryophyta</taxon>
        <taxon>Tracheophyta</taxon>
        <taxon>Spermatophyta</taxon>
        <taxon>Magnoliopsida</taxon>
        <taxon>eudicotyledons</taxon>
        <taxon>Gunneridae</taxon>
        <taxon>Pentapetalae</taxon>
        <taxon>asterids</taxon>
        <taxon>lamiids</taxon>
        <taxon>Solanales</taxon>
        <taxon>Solanaceae</taxon>
        <taxon>Solanoideae</taxon>
        <taxon>Solaneae</taxon>
        <taxon>Solanum</taxon>
    </lineage>
</organism>
<evidence type="ECO:0000313" key="1">
    <source>
        <dbReference type="EMBL" id="KAK6779395.1"/>
    </source>
</evidence>
<dbReference type="EMBL" id="JBANQN010000009">
    <property type="protein sequence ID" value="KAK6779395.1"/>
    <property type="molecule type" value="Genomic_DNA"/>
</dbReference>
<name>A0AAN8Y4I2_SOLBU</name>
<evidence type="ECO:0000313" key="2">
    <source>
        <dbReference type="Proteomes" id="UP001371456"/>
    </source>
</evidence>
<proteinExistence type="predicted"/>
<gene>
    <name evidence="1" type="ORF">RDI58_021579</name>
</gene>
<keyword evidence="2" id="KW-1185">Reference proteome</keyword>
<comment type="caution">
    <text evidence="1">The sequence shown here is derived from an EMBL/GenBank/DDBJ whole genome shotgun (WGS) entry which is preliminary data.</text>
</comment>
<accession>A0AAN8Y4I2</accession>
<dbReference type="AlphaFoldDB" id="A0AAN8Y4I2"/>
<dbReference type="Proteomes" id="UP001371456">
    <property type="component" value="Unassembled WGS sequence"/>
</dbReference>